<dbReference type="AlphaFoldDB" id="A0A429YXM2"/>
<dbReference type="Pfam" id="PF23544">
    <property type="entry name" value="AtuA_ferredoxin"/>
    <property type="match status" value="1"/>
</dbReference>
<dbReference type="InterPro" id="IPR056362">
    <property type="entry name" value="AtuA-like_ferredoxin_dom"/>
</dbReference>
<accession>A0A429YXM2</accession>
<evidence type="ECO:0000259" key="2">
    <source>
        <dbReference type="Pfam" id="PF07287"/>
    </source>
</evidence>
<feature type="domain" description="AtuA-like ferredoxin-fold" evidence="3">
    <location>
        <begin position="515"/>
        <end position="613"/>
    </location>
</feature>
<reference evidence="4 5" key="1">
    <citation type="submission" date="2018-12" db="EMBL/GenBank/DDBJ databases">
        <title>Mesorhizobium carbonis sp. nov., isolated from coal mine water.</title>
        <authorList>
            <person name="Xin W."/>
            <person name="Xu Z."/>
            <person name="Xiang F."/>
            <person name="Zhang J."/>
            <person name="Xi L."/>
            <person name="Liu J."/>
        </authorList>
    </citation>
    <scope>NUCLEOTIDE SEQUENCE [LARGE SCALE GENOMIC DNA]</scope>
    <source>
        <strain evidence="4 5">B2.3</strain>
    </source>
</reference>
<evidence type="ECO:0000313" key="4">
    <source>
        <dbReference type="EMBL" id="RST86200.1"/>
    </source>
</evidence>
<comment type="caution">
    <text evidence="4">The sequence shown here is derived from an EMBL/GenBank/DDBJ whole genome shotgun (WGS) entry which is preliminary data.</text>
</comment>
<dbReference type="PANTHER" id="PTHR47708:SF2">
    <property type="entry name" value="SI:CH73-132F6.5"/>
    <property type="match status" value="1"/>
</dbReference>
<name>A0A429YXM2_9HYPH</name>
<dbReference type="RefSeq" id="WP_126700087.1">
    <property type="nucleotide sequence ID" value="NZ_RWKW01000040.1"/>
</dbReference>
<dbReference type="InterPro" id="IPR010839">
    <property type="entry name" value="AtuA_N"/>
</dbReference>
<dbReference type="OrthoDB" id="9763456at2"/>
<dbReference type="Proteomes" id="UP000278398">
    <property type="component" value="Unassembled WGS sequence"/>
</dbReference>
<dbReference type="Pfam" id="PF07287">
    <property type="entry name" value="AtuA"/>
    <property type="match status" value="1"/>
</dbReference>
<feature type="domain" description="Acyclic terpene utilisation N-terminal" evidence="2">
    <location>
        <begin position="5"/>
        <end position="447"/>
    </location>
</feature>
<dbReference type="PANTHER" id="PTHR47708">
    <property type="match status" value="1"/>
</dbReference>
<evidence type="ECO:0000313" key="5">
    <source>
        <dbReference type="Proteomes" id="UP000278398"/>
    </source>
</evidence>
<feature type="region of interest" description="Disordered" evidence="1">
    <location>
        <begin position="455"/>
        <end position="501"/>
    </location>
</feature>
<keyword evidence="5" id="KW-1185">Reference proteome</keyword>
<protein>
    <submittedName>
        <fullName evidence="4">DUF1446 domain-containing protein</fullName>
    </submittedName>
</protein>
<gene>
    <name evidence="4" type="ORF">EJC49_11565</name>
</gene>
<sequence>MTRTVRIGCGAGFWGDTPEGPAQLVRAGGIDYLVMDYLAEITMSILARMKAKRADLGYATDFVTMVMKPLAREIADKRIRVVTNAGGVNPDACRDALLAVFRDVGVDLKVAVVRGDDLSGQVERYREQDVREMFSGAAMPANVASVNAYLGAFPIAAALDAGADVVITGRVVDSAVVLGPLIHEFGWGPSQHDLLSAGSLCGHVLECGTQVTGGIFTDWREVSGWDDMGFPIAECSADGSFVVTKPAGTGGLVSTKTVAEQIVYEVGDPTRYVLPDVTADWSAVRLEQVGSDRVKVTGARGAAPTDSYKVSLTYPDGYRAAVTMMIAGREAAAKARATAEAILARSERLMKAAGFEGYSDRSIEVLGSETNYGENARAGDTREVVLKIAVRHASKDALQVFGREIFPAATSMAQGLTGFAGGRPEPQPVIRLFSFLAPKIEIPAEVEVDGRTIEVGVATPPPRTPPHKGEGGSETSRLFTSTEDEAQASAPPSPLWGGIEGGGSVAPPHDPLATVPLIAIAHGRSGDKGDIGNIGILARKPQYLPWIRRATTPQAVARYFAHFVRGEVERFEWPGLEGFNFLLHQGLGGGGIASLRHDPQGKALAQIMMDFPVQVPAHWLDAGGPLEDWNKDETA</sequence>
<organism evidence="4 5">
    <name type="scientific">Aquibium carbonis</name>
    <dbReference type="NCBI Taxonomy" id="2495581"/>
    <lineage>
        <taxon>Bacteria</taxon>
        <taxon>Pseudomonadati</taxon>
        <taxon>Pseudomonadota</taxon>
        <taxon>Alphaproteobacteria</taxon>
        <taxon>Hyphomicrobiales</taxon>
        <taxon>Phyllobacteriaceae</taxon>
        <taxon>Aquibium</taxon>
    </lineage>
</organism>
<evidence type="ECO:0000259" key="3">
    <source>
        <dbReference type="Pfam" id="PF23544"/>
    </source>
</evidence>
<proteinExistence type="predicted"/>
<evidence type="ECO:0000256" key="1">
    <source>
        <dbReference type="SAM" id="MobiDB-lite"/>
    </source>
</evidence>
<dbReference type="EMBL" id="RWKW01000040">
    <property type="protein sequence ID" value="RST86200.1"/>
    <property type="molecule type" value="Genomic_DNA"/>
</dbReference>